<accession>A0A6V7QQK2</accession>
<dbReference type="AlphaFoldDB" id="A0A6V7QQK2"/>
<gene>
    <name evidence="1" type="ORF">CB5_LOCUS28226</name>
</gene>
<name>A0A6V7QQK2_ANACO</name>
<protein>
    <submittedName>
        <fullName evidence="1">Uncharacterized protein</fullName>
    </submittedName>
</protein>
<proteinExistence type="predicted"/>
<evidence type="ECO:0000313" key="1">
    <source>
        <dbReference type="EMBL" id="CAD1845015.1"/>
    </source>
</evidence>
<reference evidence="1" key="1">
    <citation type="submission" date="2020-07" db="EMBL/GenBank/DDBJ databases">
        <authorList>
            <person name="Lin J."/>
        </authorList>
    </citation>
    <scope>NUCLEOTIDE SEQUENCE</scope>
</reference>
<sequence length="100" mass="11131">MKEARNTVPDFSAIISIKNDRDPARSVPNPLFIPLHRVAPDTKNYLAMNQNHLKLNYIFRHSTANKGMIKLPAVNSSTTTTVITAHIAFFPTPLNNGCKT</sequence>
<dbReference type="EMBL" id="LR862137">
    <property type="protein sequence ID" value="CAD1845015.1"/>
    <property type="molecule type" value="Genomic_DNA"/>
</dbReference>
<organism evidence="1">
    <name type="scientific">Ananas comosus var. bracteatus</name>
    <name type="common">red pineapple</name>
    <dbReference type="NCBI Taxonomy" id="296719"/>
    <lineage>
        <taxon>Eukaryota</taxon>
        <taxon>Viridiplantae</taxon>
        <taxon>Streptophyta</taxon>
        <taxon>Embryophyta</taxon>
        <taxon>Tracheophyta</taxon>
        <taxon>Spermatophyta</taxon>
        <taxon>Magnoliopsida</taxon>
        <taxon>Liliopsida</taxon>
        <taxon>Poales</taxon>
        <taxon>Bromeliaceae</taxon>
        <taxon>Bromelioideae</taxon>
        <taxon>Ananas</taxon>
    </lineage>
</organism>